<organism evidence="3 4">
    <name type="scientific">Micromonospora pisi</name>
    <dbReference type="NCBI Taxonomy" id="589240"/>
    <lineage>
        <taxon>Bacteria</taxon>
        <taxon>Bacillati</taxon>
        <taxon>Actinomycetota</taxon>
        <taxon>Actinomycetes</taxon>
        <taxon>Micromonosporales</taxon>
        <taxon>Micromonosporaceae</taxon>
        <taxon>Micromonospora</taxon>
    </lineage>
</organism>
<dbReference type="InterPro" id="IPR001584">
    <property type="entry name" value="Integrase_cat-core"/>
</dbReference>
<dbReference type="PANTHER" id="PTHR46889:SF4">
    <property type="entry name" value="TRANSPOSASE INSO FOR INSERTION SEQUENCE ELEMENT IS911B-RELATED"/>
    <property type="match status" value="1"/>
</dbReference>
<protein>
    <submittedName>
        <fullName evidence="3">Transposase InsO family protein</fullName>
    </submittedName>
</protein>
<dbReference type="Pfam" id="PF13333">
    <property type="entry name" value="rve_2"/>
    <property type="match status" value="1"/>
</dbReference>
<sequence length="299" mass="33991">MNVYPFIEAEQARQDGNVRRACELLKVSRSAYYQHRTTVPSTRERVDADLTVRIGRIHEASAGTYGSPRVHAELYAQGRRHSRKRIARLMRTAGMCGRTPKRWRTTTVPDPTVTPLPDLIGRDFTTNPDQVDARWCGDITYINTWEGWLYLATVIDLASRRVVGWATADHLRTDLPAQALSNAVVSRRPTGPVIFHSDRGCQYTSAQYTRLAQRHNVRLSVGRKGQCWDNAVAESFFATIKTELLDRRAWPTRAAARTAIFTWIEGWYNTRRRHSTLGYLSPAAYEATAYTSRSFSKVA</sequence>
<dbReference type="InterPro" id="IPR036397">
    <property type="entry name" value="RNaseH_sf"/>
</dbReference>
<name>A0A495JCL2_9ACTN</name>
<dbReference type="InterPro" id="IPR050900">
    <property type="entry name" value="Transposase_IS3/IS150/IS904"/>
</dbReference>
<dbReference type="OrthoDB" id="3215922at2"/>
<evidence type="ECO:0000313" key="3">
    <source>
        <dbReference type="EMBL" id="RKR86665.1"/>
    </source>
</evidence>
<dbReference type="PROSITE" id="PS50994">
    <property type="entry name" value="INTEGRASE"/>
    <property type="match status" value="1"/>
</dbReference>
<dbReference type="InterPro" id="IPR025948">
    <property type="entry name" value="HTH-like_dom"/>
</dbReference>
<dbReference type="PANTHER" id="PTHR46889">
    <property type="entry name" value="TRANSPOSASE INSF FOR INSERTION SEQUENCE IS3B-RELATED"/>
    <property type="match status" value="1"/>
</dbReference>
<dbReference type="AlphaFoldDB" id="A0A495JCL2"/>
<dbReference type="SUPFAM" id="SSF53098">
    <property type="entry name" value="Ribonuclease H-like"/>
    <property type="match status" value="1"/>
</dbReference>
<proteinExistence type="predicted"/>
<accession>A0A495JCL2</accession>
<dbReference type="InterPro" id="IPR048020">
    <property type="entry name" value="Transpos_IS3"/>
</dbReference>
<comment type="function">
    <text evidence="1">Involved in the transposition of the insertion sequence.</text>
</comment>
<reference evidence="3 4" key="1">
    <citation type="submission" date="2018-10" db="EMBL/GenBank/DDBJ databases">
        <title>Sequencing the genomes of 1000 actinobacteria strains.</title>
        <authorList>
            <person name="Klenk H.-P."/>
        </authorList>
    </citation>
    <scope>NUCLEOTIDE SEQUENCE [LARGE SCALE GENOMIC DNA]</scope>
    <source>
        <strain evidence="3 4">DSM 45175</strain>
    </source>
</reference>
<keyword evidence="4" id="KW-1185">Reference proteome</keyword>
<dbReference type="Pfam" id="PF13276">
    <property type="entry name" value="HTH_21"/>
    <property type="match status" value="1"/>
</dbReference>
<dbReference type="Pfam" id="PF00665">
    <property type="entry name" value="rve"/>
    <property type="match status" value="1"/>
</dbReference>
<dbReference type="Proteomes" id="UP000277671">
    <property type="component" value="Unassembled WGS sequence"/>
</dbReference>
<feature type="domain" description="Integrase catalytic" evidence="2">
    <location>
        <begin position="124"/>
        <end position="290"/>
    </location>
</feature>
<evidence type="ECO:0000313" key="4">
    <source>
        <dbReference type="Proteomes" id="UP000277671"/>
    </source>
</evidence>
<dbReference type="InterPro" id="IPR012337">
    <property type="entry name" value="RNaseH-like_sf"/>
</dbReference>
<dbReference type="EMBL" id="RBKT01000001">
    <property type="protein sequence ID" value="RKR86665.1"/>
    <property type="molecule type" value="Genomic_DNA"/>
</dbReference>
<evidence type="ECO:0000256" key="1">
    <source>
        <dbReference type="ARBA" id="ARBA00002286"/>
    </source>
</evidence>
<dbReference type="NCBIfam" id="NF033516">
    <property type="entry name" value="transpos_IS3"/>
    <property type="match status" value="1"/>
</dbReference>
<dbReference type="RefSeq" id="WP_121154844.1">
    <property type="nucleotide sequence ID" value="NZ_RBKT01000001.1"/>
</dbReference>
<comment type="caution">
    <text evidence="3">The sequence shown here is derived from an EMBL/GenBank/DDBJ whole genome shotgun (WGS) entry which is preliminary data.</text>
</comment>
<gene>
    <name evidence="3" type="ORF">BDK92_0914</name>
</gene>
<dbReference type="GO" id="GO:0015074">
    <property type="term" value="P:DNA integration"/>
    <property type="evidence" value="ECO:0007669"/>
    <property type="project" value="InterPro"/>
</dbReference>
<evidence type="ECO:0000259" key="2">
    <source>
        <dbReference type="PROSITE" id="PS50994"/>
    </source>
</evidence>
<dbReference type="Gene3D" id="3.30.420.10">
    <property type="entry name" value="Ribonuclease H-like superfamily/Ribonuclease H"/>
    <property type="match status" value="1"/>
</dbReference>
<dbReference type="GO" id="GO:0003676">
    <property type="term" value="F:nucleic acid binding"/>
    <property type="evidence" value="ECO:0007669"/>
    <property type="project" value="InterPro"/>
</dbReference>